<protein>
    <recommendedName>
        <fullName evidence="3">UspA domain-containing protein</fullName>
    </recommendedName>
</protein>
<dbReference type="Gramene" id="KFK37509">
    <property type="protein sequence ID" value="KFK37509"/>
    <property type="gene ID" value="AALP_AA4G266500"/>
</dbReference>
<dbReference type="AlphaFoldDB" id="A0A087H5V7"/>
<evidence type="ECO:0000313" key="1">
    <source>
        <dbReference type="EMBL" id="KFK37509.1"/>
    </source>
</evidence>
<reference evidence="2" key="1">
    <citation type="journal article" date="2015" name="Nat. Plants">
        <title>Genome expansion of Arabis alpina linked with retrotransposition and reduced symmetric DNA methylation.</title>
        <authorList>
            <person name="Willing E.M."/>
            <person name="Rawat V."/>
            <person name="Mandakova T."/>
            <person name="Maumus F."/>
            <person name="James G.V."/>
            <person name="Nordstroem K.J."/>
            <person name="Becker C."/>
            <person name="Warthmann N."/>
            <person name="Chica C."/>
            <person name="Szarzynska B."/>
            <person name="Zytnicki M."/>
            <person name="Albani M.C."/>
            <person name="Kiefer C."/>
            <person name="Bergonzi S."/>
            <person name="Castaings L."/>
            <person name="Mateos J.L."/>
            <person name="Berns M.C."/>
            <person name="Bujdoso N."/>
            <person name="Piofczyk T."/>
            <person name="de Lorenzo L."/>
            <person name="Barrero-Sicilia C."/>
            <person name="Mateos I."/>
            <person name="Piednoel M."/>
            <person name="Hagmann J."/>
            <person name="Chen-Min-Tao R."/>
            <person name="Iglesias-Fernandez R."/>
            <person name="Schuster S.C."/>
            <person name="Alonso-Blanco C."/>
            <person name="Roudier F."/>
            <person name="Carbonero P."/>
            <person name="Paz-Ares J."/>
            <person name="Davis S.J."/>
            <person name="Pecinka A."/>
            <person name="Quesneville H."/>
            <person name="Colot V."/>
            <person name="Lysak M.A."/>
            <person name="Weigel D."/>
            <person name="Coupland G."/>
            <person name="Schneeberger K."/>
        </authorList>
    </citation>
    <scope>NUCLEOTIDE SEQUENCE [LARGE SCALE GENOMIC DNA]</scope>
    <source>
        <strain evidence="2">cv. Pajares</strain>
    </source>
</reference>
<evidence type="ECO:0008006" key="3">
    <source>
        <dbReference type="Google" id="ProtNLM"/>
    </source>
</evidence>
<gene>
    <name evidence="1" type="ordered locus">AALP_Aa4g266500</name>
</gene>
<evidence type="ECO:0000313" key="2">
    <source>
        <dbReference type="Proteomes" id="UP000029120"/>
    </source>
</evidence>
<accession>A0A087H5V7</accession>
<dbReference type="OrthoDB" id="843225at2759"/>
<name>A0A087H5V7_ARAAL</name>
<dbReference type="Proteomes" id="UP000029120">
    <property type="component" value="Chromosome 4"/>
</dbReference>
<keyword evidence="2" id="KW-1185">Reference proteome</keyword>
<dbReference type="EMBL" id="CM002872">
    <property type="protein sequence ID" value="KFK37509.1"/>
    <property type="molecule type" value="Genomic_DNA"/>
</dbReference>
<proteinExistence type="predicted"/>
<organism evidence="1 2">
    <name type="scientific">Arabis alpina</name>
    <name type="common">Alpine rock-cress</name>
    <dbReference type="NCBI Taxonomy" id="50452"/>
    <lineage>
        <taxon>Eukaryota</taxon>
        <taxon>Viridiplantae</taxon>
        <taxon>Streptophyta</taxon>
        <taxon>Embryophyta</taxon>
        <taxon>Tracheophyta</taxon>
        <taxon>Spermatophyta</taxon>
        <taxon>Magnoliopsida</taxon>
        <taxon>eudicotyledons</taxon>
        <taxon>Gunneridae</taxon>
        <taxon>Pentapetalae</taxon>
        <taxon>rosids</taxon>
        <taxon>malvids</taxon>
        <taxon>Brassicales</taxon>
        <taxon>Brassicaceae</taxon>
        <taxon>Arabideae</taxon>
        <taxon>Arabis</taxon>
    </lineage>
</organism>
<sequence>MIEVFEGDARNILGEVVDKQHASVLVVGSHRYMDQKVFFKCGFLNNQICSKKQ</sequence>